<proteinExistence type="predicted"/>
<dbReference type="InterPro" id="IPR057271">
    <property type="entry name" value="YagK_YfjJ_C"/>
</dbReference>
<organism evidence="3 4">
    <name type="scientific">Aeromonas caviae</name>
    <name type="common">Aeromonas punctata</name>
    <dbReference type="NCBI Taxonomy" id="648"/>
    <lineage>
        <taxon>Bacteria</taxon>
        <taxon>Pseudomonadati</taxon>
        <taxon>Pseudomonadota</taxon>
        <taxon>Gammaproteobacteria</taxon>
        <taxon>Aeromonadales</taxon>
        <taxon>Aeromonadaceae</taxon>
        <taxon>Aeromonas</taxon>
    </lineage>
</organism>
<protein>
    <recommendedName>
        <fullName evidence="2">YagK/YfjJ C-terminal domain-containing protein</fullName>
    </recommendedName>
</protein>
<accession>A0AAV4YKG3</accession>
<feature type="domain" description="YagK/YfjJ C-terminal" evidence="2">
    <location>
        <begin position="115"/>
        <end position="203"/>
    </location>
</feature>
<reference evidence="3" key="1">
    <citation type="submission" date="2021-07" db="EMBL/GenBank/DDBJ databases">
        <title>Draft genome sequence of carbapenem-resistant Aeromonas spp. in Japan.</title>
        <authorList>
            <person name="Maehana S."/>
            <person name="Suzuki M."/>
            <person name="Kitasato H."/>
        </authorList>
    </citation>
    <scope>NUCLEOTIDE SEQUENCE</scope>
    <source>
        <strain evidence="3">KAM343</strain>
    </source>
</reference>
<dbReference type="AlphaFoldDB" id="A0AAV4YKG3"/>
<dbReference type="EMBL" id="BPNI01000040">
    <property type="protein sequence ID" value="GJA41391.1"/>
    <property type="molecule type" value="Genomic_DNA"/>
</dbReference>
<evidence type="ECO:0000313" key="4">
    <source>
        <dbReference type="Proteomes" id="UP000886939"/>
    </source>
</evidence>
<gene>
    <name evidence="3" type="ORF">KAM343_21870</name>
</gene>
<dbReference type="RefSeq" id="WP_202211539.1">
    <property type="nucleotide sequence ID" value="NZ_AP024136.1"/>
</dbReference>
<sequence length="292" mass="34907">MSVHILQFIKNLESNYPTINIHVFQKAMDAVTRHYYHYREAKSAHPSVELFLKYFYPYREIDVDRQLSPELEDVIEEFLEELDMPLHQKRLRNLKRSEARNSTSIHDYINKLFRLHSRLLVVRVDVHYGSKIKDTMTIEEAIDDRDTYLRAVKHRYHHLLGYVWKLEYGVARGYHYHMAFIFNGNKVQGDISLGRQLGEFWKSLSREPRTYYNCNADRDKYDVLGAYGIGMVHHDDLEKRHLLLHNALRYLLKLDEALLAEMHERFRSVGKMEVPHRRGKGGRPRVLRERWG</sequence>
<feature type="region of interest" description="Disordered" evidence="1">
    <location>
        <begin position="273"/>
        <end position="292"/>
    </location>
</feature>
<evidence type="ECO:0000313" key="3">
    <source>
        <dbReference type="EMBL" id="GJA41391.1"/>
    </source>
</evidence>
<evidence type="ECO:0000256" key="1">
    <source>
        <dbReference type="SAM" id="MobiDB-lite"/>
    </source>
</evidence>
<name>A0AAV4YKG3_AERCA</name>
<dbReference type="Proteomes" id="UP000886939">
    <property type="component" value="Unassembled WGS sequence"/>
</dbReference>
<evidence type="ECO:0000259" key="2">
    <source>
        <dbReference type="Pfam" id="PF11726"/>
    </source>
</evidence>
<dbReference type="Pfam" id="PF11726">
    <property type="entry name" value="YagK_YfjJ_C"/>
    <property type="match status" value="1"/>
</dbReference>
<comment type="caution">
    <text evidence="3">The sequence shown here is derived from an EMBL/GenBank/DDBJ whole genome shotgun (WGS) entry which is preliminary data.</text>
</comment>